<dbReference type="InterPro" id="IPR001375">
    <property type="entry name" value="Peptidase_S9_cat"/>
</dbReference>
<dbReference type="Proteomes" id="UP000318080">
    <property type="component" value="Unassembled WGS sequence"/>
</dbReference>
<dbReference type="Pfam" id="PF00326">
    <property type="entry name" value="Peptidase_S9"/>
    <property type="match status" value="1"/>
</dbReference>
<dbReference type="GO" id="GO:0008236">
    <property type="term" value="F:serine-type peptidase activity"/>
    <property type="evidence" value="ECO:0007669"/>
    <property type="project" value="InterPro"/>
</dbReference>
<dbReference type="EMBL" id="VHIR01000001">
    <property type="protein sequence ID" value="TQE44554.1"/>
    <property type="molecule type" value="Genomic_DNA"/>
</dbReference>
<dbReference type="AlphaFoldDB" id="A0A540RAX0"/>
<evidence type="ECO:0000259" key="1">
    <source>
        <dbReference type="Pfam" id="PF00326"/>
    </source>
</evidence>
<evidence type="ECO:0000313" key="2">
    <source>
        <dbReference type="EMBL" id="TQE44554.1"/>
    </source>
</evidence>
<dbReference type="Gene3D" id="3.40.50.1820">
    <property type="entry name" value="alpha/beta hydrolase"/>
    <property type="match status" value="1"/>
</dbReference>
<accession>A0A540RAX0</accession>
<feature type="domain" description="Peptidase S9 prolyl oligopeptidase catalytic" evidence="1">
    <location>
        <begin position="102"/>
        <end position="287"/>
    </location>
</feature>
<dbReference type="InterPro" id="IPR029058">
    <property type="entry name" value="AB_hydrolase_fold"/>
</dbReference>
<dbReference type="STRING" id="1686286.GCA_900092335_02125"/>
<keyword evidence="3" id="KW-1185">Reference proteome</keyword>
<sequence>MTRRKKSLVWLSSILAVLVVIALLAGYFSARIILHFLFAPQHAIDVYTSPALEAAHTRITTEDGLGLDAWELAPDTDPKGGVVILSGLQGPSVTHLHEFGEFLQDQGYTALLLEMRGIAGSEGDHEEGGLGEIRDLKAGLTYLRSEHPDLPLGVWGTSMGGFVTLASLDYLDADTMPAAVVATSSYTNFPSIFADTAIAYGLPESQRTAVEEGITEELGDRYGEYTTASALHAVQNTDTKIMLAYAEGDVQVPSRHSKELIAAARAAGKDPEVFAVEGKEHFIVPANEEGLTEYVGDTSYGRAVADFFARNLRR</sequence>
<dbReference type="GO" id="GO:0006508">
    <property type="term" value="P:proteolysis"/>
    <property type="evidence" value="ECO:0007669"/>
    <property type="project" value="InterPro"/>
</dbReference>
<protein>
    <recommendedName>
        <fullName evidence="1">Peptidase S9 prolyl oligopeptidase catalytic domain-containing protein</fullName>
    </recommendedName>
</protein>
<organism evidence="2 3">
    <name type="scientific">Corynebacterium phoceense</name>
    <dbReference type="NCBI Taxonomy" id="1686286"/>
    <lineage>
        <taxon>Bacteria</taxon>
        <taxon>Bacillati</taxon>
        <taxon>Actinomycetota</taxon>
        <taxon>Actinomycetes</taxon>
        <taxon>Mycobacteriales</taxon>
        <taxon>Corynebacteriaceae</taxon>
        <taxon>Corynebacterium</taxon>
    </lineage>
</organism>
<name>A0A540RAX0_9CORY</name>
<proteinExistence type="predicted"/>
<comment type="caution">
    <text evidence="2">The sequence shown here is derived from an EMBL/GenBank/DDBJ whole genome shotgun (WGS) entry which is preliminary data.</text>
</comment>
<dbReference type="RefSeq" id="WP_141628430.1">
    <property type="nucleotide sequence ID" value="NZ_JADPQA010000003.1"/>
</dbReference>
<evidence type="ECO:0000313" key="3">
    <source>
        <dbReference type="Proteomes" id="UP000318080"/>
    </source>
</evidence>
<dbReference type="SUPFAM" id="SSF53474">
    <property type="entry name" value="alpha/beta-Hydrolases"/>
    <property type="match status" value="1"/>
</dbReference>
<reference evidence="2 3" key="1">
    <citation type="submission" date="2019-06" db="EMBL/GenBank/DDBJ databases">
        <title>Draft genome of C. phoceense Strain 272.</title>
        <authorList>
            <person name="Pacheco L.G.C."/>
            <person name="Barberis C.M."/>
            <person name="Almuzara M.N."/>
            <person name="Traglia G.M."/>
            <person name="Santos C.S."/>
            <person name="Rocha D.J.P.G."/>
            <person name="Aguiar E.R.G.R."/>
            <person name="Vay C.A."/>
        </authorList>
    </citation>
    <scope>NUCLEOTIDE SEQUENCE [LARGE SCALE GENOMIC DNA]</scope>
    <source>
        <strain evidence="2 3">272</strain>
    </source>
</reference>
<gene>
    <name evidence="2" type="ORF">EJK80_00205</name>
</gene>